<organism>
    <name type="scientific">Ixodes scapularis</name>
    <name type="common">Black-legged tick</name>
    <name type="synonym">Deer tick</name>
    <dbReference type="NCBI Taxonomy" id="6945"/>
    <lineage>
        <taxon>Eukaryota</taxon>
        <taxon>Metazoa</taxon>
        <taxon>Ecdysozoa</taxon>
        <taxon>Arthropoda</taxon>
        <taxon>Chelicerata</taxon>
        <taxon>Arachnida</taxon>
        <taxon>Acari</taxon>
        <taxon>Parasitiformes</taxon>
        <taxon>Ixodida</taxon>
        <taxon>Ixodoidea</taxon>
        <taxon>Ixodidae</taxon>
        <taxon>Ixodinae</taxon>
        <taxon>Ixodes</taxon>
    </lineage>
</organism>
<evidence type="ECO:0000313" key="2">
    <source>
        <dbReference type="EMBL" id="EEC00408.1"/>
    </source>
</evidence>
<sequence>MRLGKEAVAEAREEGERETDSWILLDPAPGRKSVTANADRDRIGERGGQTRKRAGGASACAAAADDDAAEEASPGNSCDIIRARLSAARNNDGTGSAFRRRAQSASHCEEWRKRVWHFRHGGQRSERRRAEAEAPAARVVRHGAGRSLGLAGFDWGRSSTEPGGEAGNKVSRSARGTAPTTACGREPCIRVWLHVSDRPRSERGCSGCLLLDGCVRGTLCTESALPL</sequence>
<gene>
    <name evidence="2" type="ORF">IscW_ISCW015914</name>
</gene>
<protein>
    <submittedName>
        <fullName evidence="2 3">Uncharacterized protein</fullName>
    </submittedName>
</protein>
<dbReference type="AlphaFoldDB" id="B7P1D6"/>
<dbReference type="VEuPathDB" id="VectorBase:ISCW015914"/>
<evidence type="ECO:0000313" key="4">
    <source>
        <dbReference type="Proteomes" id="UP000001555"/>
    </source>
</evidence>
<feature type="region of interest" description="Disordered" evidence="1">
    <location>
        <begin position="152"/>
        <end position="180"/>
    </location>
</feature>
<dbReference type="EMBL" id="DS616194">
    <property type="protein sequence ID" value="EEC00408.1"/>
    <property type="molecule type" value="Genomic_DNA"/>
</dbReference>
<dbReference type="VEuPathDB" id="VectorBase:ISCI015914"/>
<dbReference type="InParanoid" id="B7P1D6"/>
<dbReference type="EnsemblMetazoa" id="ISCW015914-RA">
    <property type="protein sequence ID" value="ISCW015914-PA"/>
    <property type="gene ID" value="ISCW015914"/>
</dbReference>
<evidence type="ECO:0000256" key="1">
    <source>
        <dbReference type="SAM" id="MobiDB-lite"/>
    </source>
</evidence>
<reference evidence="3" key="2">
    <citation type="submission" date="2020-05" db="UniProtKB">
        <authorList>
            <consortium name="EnsemblMetazoa"/>
        </authorList>
    </citation>
    <scope>IDENTIFICATION</scope>
    <source>
        <strain evidence="3">wikel</strain>
    </source>
</reference>
<name>B7P1D6_IXOSC</name>
<keyword evidence="4" id="KW-1185">Reference proteome</keyword>
<feature type="compositionally biased region" description="Basic and acidic residues" evidence="1">
    <location>
        <begin position="1"/>
        <end position="20"/>
    </location>
</feature>
<dbReference type="PaxDb" id="6945-B7P1D6"/>
<accession>B7P1D6</accession>
<reference evidence="2 4" key="1">
    <citation type="submission" date="2008-03" db="EMBL/GenBank/DDBJ databases">
        <title>Annotation of Ixodes scapularis.</title>
        <authorList>
            <consortium name="Ixodes scapularis Genome Project Consortium"/>
            <person name="Caler E."/>
            <person name="Hannick L.I."/>
            <person name="Bidwell S."/>
            <person name="Joardar V."/>
            <person name="Thiagarajan M."/>
            <person name="Amedeo P."/>
            <person name="Galinsky K.J."/>
            <person name="Schobel S."/>
            <person name="Inman J."/>
            <person name="Hostetler J."/>
            <person name="Miller J."/>
            <person name="Hammond M."/>
            <person name="Megy K."/>
            <person name="Lawson D."/>
            <person name="Kodira C."/>
            <person name="Sutton G."/>
            <person name="Meyer J."/>
            <person name="Hill C.A."/>
            <person name="Birren B."/>
            <person name="Nene V."/>
            <person name="Collins F."/>
            <person name="Alarcon-Chaidez F."/>
            <person name="Wikel S."/>
            <person name="Strausberg R."/>
        </authorList>
    </citation>
    <scope>NUCLEOTIDE SEQUENCE [LARGE SCALE GENOMIC DNA]</scope>
    <source>
        <strain evidence="4">Wikel</strain>
        <strain evidence="2">Wikel colony</strain>
    </source>
</reference>
<dbReference type="EMBL" id="ABJB010740656">
    <property type="status" value="NOT_ANNOTATED_CDS"/>
    <property type="molecule type" value="Genomic_DNA"/>
</dbReference>
<dbReference type="Proteomes" id="UP000001555">
    <property type="component" value="Unassembled WGS sequence"/>
</dbReference>
<feature type="region of interest" description="Disordered" evidence="1">
    <location>
        <begin position="1"/>
        <end position="74"/>
    </location>
</feature>
<dbReference type="HOGENOM" id="CLU_1220860_0_0_1"/>
<evidence type="ECO:0000313" key="3">
    <source>
        <dbReference type="EnsemblMetazoa" id="ISCW015914-PA"/>
    </source>
</evidence>
<proteinExistence type="predicted"/>